<dbReference type="PANTHER" id="PTHR31302">
    <property type="entry name" value="TRANSMEMBRANE PROTEIN WITH METALLOPHOSPHOESTERASE DOMAIN-RELATED"/>
    <property type="match status" value="1"/>
</dbReference>
<protein>
    <submittedName>
        <fullName evidence="3">Phosphoesterase</fullName>
    </submittedName>
</protein>
<keyword evidence="1" id="KW-1133">Transmembrane helix</keyword>
<gene>
    <name evidence="3" type="ORF">CHH67_14665</name>
</gene>
<dbReference type="SUPFAM" id="SSF56300">
    <property type="entry name" value="Metallo-dependent phosphatases"/>
    <property type="match status" value="1"/>
</dbReference>
<sequence>MEMFIFIAIAMLAVYGLLVYYVGRSVWKWVNPRPSLVLKIIYAVVLAVVATSFITGRFIGSVPLLSMIGSYWMAVFYLLIILIPVMHIVLLLLKLTTLPRHTVQKAAGYAVLVLLIGLISYGSYNAYSPVVRTYEVKIEKNAGGLDNLNVVLASDMHFGLLSGKSHAERMVKEINALQPDLILFPGDIIDDDLDAYLRQGIDEVLTGLEARYGVYASLGNHDRDPVGMQALIDTLERSGMTVLYDESLVVEDQLTLVGRKDYSDRNRSDMATLMQDVDLSKPVIVLDHQPNALQEAREQGADLIVSGHTHRGQVFPAHLITRALFENDYGYMQQGSFHSIVTSGYGFWGPPIRLGSQSEIVMIQVAFEG</sequence>
<proteinExistence type="predicted"/>
<dbReference type="InterPro" id="IPR004843">
    <property type="entry name" value="Calcineurin-like_PHP"/>
</dbReference>
<feature type="transmembrane region" description="Helical" evidence="1">
    <location>
        <begin position="6"/>
        <end position="24"/>
    </location>
</feature>
<evidence type="ECO:0000313" key="4">
    <source>
        <dbReference type="Proteomes" id="UP000215596"/>
    </source>
</evidence>
<feature type="transmembrane region" description="Helical" evidence="1">
    <location>
        <begin position="36"/>
        <end position="59"/>
    </location>
</feature>
<dbReference type="Gene3D" id="3.60.21.10">
    <property type="match status" value="1"/>
</dbReference>
<dbReference type="AlphaFoldDB" id="A0A268EQP7"/>
<keyword evidence="1" id="KW-0472">Membrane</keyword>
<dbReference type="Pfam" id="PF00149">
    <property type="entry name" value="Metallophos"/>
    <property type="match status" value="1"/>
</dbReference>
<accession>A0A268EQP7</accession>
<organism evidence="3 4">
    <name type="scientific">Paenibacillus campinasensis</name>
    <dbReference type="NCBI Taxonomy" id="66347"/>
    <lineage>
        <taxon>Bacteria</taxon>
        <taxon>Bacillati</taxon>
        <taxon>Bacillota</taxon>
        <taxon>Bacilli</taxon>
        <taxon>Bacillales</taxon>
        <taxon>Paenibacillaceae</taxon>
        <taxon>Paenibacillus</taxon>
    </lineage>
</organism>
<reference evidence="3 4" key="1">
    <citation type="submission" date="2017-07" db="EMBL/GenBank/DDBJ databases">
        <title>Isolation and whole genome analysis of endospore-forming bacteria from heroin.</title>
        <authorList>
            <person name="Kalinowski J."/>
            <person name="Ahrens B."/>
            <person name="Al-Dilaimi A."/>
            <person name="Winkler A."/>
            <person name="Wibberg D."/>
            <person name="Schleenbecker U."/>
            <person name="Ruckert C."/>
            <person name="Wolfel R."/>
            <person name="Grass G."/>
        </authorList>
    </citation>
    <scope>NUCLEOTIDE SEQUENCE [LARGE SCALE GENOMIC DNA]</scope>
    <source>
        <strain evidence="3 4">7537-G1</strain>
    </source>
</reference>
<dbReference type="Proteomes" id="UP000215596">
    <property type="component" value="Unassembled WGS sequence"/>
</dbReference>
<feature type="domain" description="Calcineurin-like phosphoesterase" evidence="2">
    <location>
        <begin position="149"/>
        <end position="311"/>
    </location>
</feature>
<evidence type="ECO:0000259" key="2">
    <source>
        <dbReference type="Pfam" id="PF00149"/>
    </source>
</evidence>
<evidence type="ECO:0000313" key="3">
    <source>
        <dbReference type="EMBL" id="PAD75450.1"/>
    </source>
</evidence>
<comment type="caution">
    <text evidence="3">The sequence shown here is derived from an EMBL/GenBank/DDBJ whole genome shotgun (WGS) entry which is preliminary data.</text>
</comment>
<dbReference type="EMBL" id="NPBY01000045">
    <property type="protein sequence ID" value="PAD75450.1"/>
    <property type="molecule type" value="Genomic_DNA"/>
</dbReference>
<name>A0A268EQP7_9BACL</name>
<feature type="transmembrane region" description="Helical" evidence="1">
    <location>
        <begin position="71"/>
        <end position="94"/>
    </location>
</feature>
<dbReference type="GO" id="GO:0016787">
    <property type="term" value="F:hydrolase activity"/>
    <property type="evidence" value="ECO:0007669"/>
    <property type="project" value="InterPro"/>
</dbReference>
<dbReference type="PANTHER" id="PTHR31302:SF0">
    <property type="entry name" value="TRANSMEMBRANE PROTEIN WITH METALLOPHOSPHOESTERASE DOMAIN"/>
    <property type="match status" value="1"/>
</dbReference>
<keyword evidence="1" id="KW-0812">Transmembrane</keyword>
<evidence type="ECO:0000256" key="1">
    <source>
        <dbReference type="SAM" id="Phobius"/>
    </source>
</evidence>
<feature type="transmembrane region" description="Helical" evidence="1">
    <location>
        <begin position="106"/>
        <end position="124"/>
    </location>
</feature>
<dbReference type="OrthoDB" id="9780884at2"/>
<dbReference type="InterPro" id="IPR051158">
    <property type="entry name" value="Metallophosphoesterase_sf"/>
</dbReference>
<dbReference type="InterPro" id="IPR029052">
    <property type="entry name" value="Metallo-depent_PP-like"/>
</dbReference>
<dbReference type="CDD" id="cd07385">
    <property type="entry name" value="MPP_YkuE_C"/>
    <property type="match status" value="1"/>
</dbReference>